<evidence type="ECO:0000313" key="1">
    <source>
        <dbReference type="EMBL" id="MDR0189390.1"/>
    </source>
</evidence>
<organism evidence="1 2">
    <name type="scientific">Pseudomonas yamanorum</name>
    <dbReference type="NCBI Taxonomy" id="515393"/>
    <lineage>
        <taxon>Bacteria</taxon>
        <taxon>Pseudomonadati</taxon>
        <taxon>Pseudomonadota</taxon>
        <taxon>Gammaproteobacteria</taxon>
        <taxon>Pseudomonadales</taxon>
        <taxon>Pseudomonadaceae</taxon>
        <taxon>Pseudomonas</taxon>
    </lineage>
</organism>
<dbReference type="InterPro" id="IPR010260">
    <property type="entry name" value="AlpA"/>
</dbReference>
<dbReference type="PANTHER" id="PTHR36154:SF1">
    <property type="entry name" value="DNA-BINDING TRANSCRIPTIONAL ACTIVATOR ALPA"/>
    <property type="match status" value="1"/>
</dbReference>
<protein>
    <submittedName>
        <fullName evidence="1">AlpA family phage regulatory protein</fullName>
    </submittedName>
</protein>
<reference evidence="1 2" key="1">
    <citation type="journal article" date="2023" name="Microbiol. Resour. Announc.">
        <title>Whole-genome sequence of Pseudomonas yamanorum OLsAu1 isolated from the edible ectomycorrhizal mushroom Lactarius sp. section Deliciosi.</title>
        <authorList>
            <person name="Ramirez-Mendoza R."/>
            <person name="Angeles-Argaiz R.E."/>
            <person name="Hernandez-Oaxaca D."/>
            <person name="Aguirre-Beltran L."/>
            <person name="Almaraz-Suarez J."/>
            <person name="Perez-Moreno J."/>
        </authorList>
    </citation>
    <scope>NUCLEOTIDE SEQUENCE [LARGE SCALE GENOMIC DNA]</scope>
    <source>
        <strain evidence="1 2">OLsAu1</strain>
    </source>
</reference>
<dbReference type="Proteomes" id="UP001224477">
    <property type="component" value="Unassembled WGS sequence"/>
</dbReference>
<comment type="caution">
    <text evidence="1">The sequence shown here is derived from an EMBL/GenBank/DDBJ whole genome shotgun (WGS) entry which is preliminary data.</text>
</comment>
<dbReference type="RefSeq" id="WP_309254771.1">
    <property type="nucleotide sequence ID" value="NZ_JAVGXC010000008.1"/>
</dbReference>
<dbReference type="Gene3D" id="1.10.238.160">
    <property type="match status" value="1"/>
</dbReference>
<dbReference type="EMBL" id="JAVGXC010000008">
    <property type="protein sequence ID" value="MDR0189390.1"/>
    <property type="molecule type" value="Genomic_DNA"/>
</dbReference>
<accession>A0ABU1CQ45</accession>
<keyword evidence="2" id="KW-1185">Reference proteome</keyword>
<dbReference type="Pfam" id="PF05930">
    <property type="entry name" value="Phage_AlpA"/>
    <property type="match status" value="1"/>
</dbReference>
<name>A0ABU1CQ45_9PSED</name>
<proteinExistence type="predicted"/>
<dbReference type="PANTHER" id="PTHR36154">
    <property type="entry name" value="DNA-BINDING TRANSCRIPTIONAL ACTIVATOR ALPA"/>
    <property type="match status" value="1"/>
</dbReference>
<gene>
    <name evidence="1" type="ORF">RCO22_10615</name>
</gene>
<sequence>MSTAQKNEEPIEYIRIAEVRRISGLSTPTIYRLAVCGKFPRQAKVGLQAVAWVRAEVEQWAAGRAAERAP</sequence>
<dbReference type="InterPro" id="IPR052931">
    <property type="entry name" value="Prophage_regulatory_activator"/>
</dbReference>
<evidence type="ECO:0000313" key="2">
    <source>
        <dbReference type="Proteomes" id="UP001224477"/>
    </source>
</evidence>